<dbReference type="GO" id="GO:0140359">
    <property type="term" value="F:ABC-type transporter activity"/>
    <property type="evidence" value="ECO:0007669"/>
    <property type="project" value="InterPro"/>
</dbReference>
<dbReference type="InterPro" id="IPR017871">
    <property type="entry name" value="ABC_transporter-like_CS"/>
</dbReference>
<reference evidence="12" key="1">
    <citation type="submission" date="2017-10" db="EMBL/GenBank/DDBJ databases">
        <authorList>
            <person name="Gaisin V.A."/>
            <person name="Rysina M.S."/>
            <person name="Grouzdev D.S."/>
        </authorList>
    </citation>
    <scope>NUCLEOTIDE SEQUENCE [LARGE SCALE GENOMIC DNA]</scope>
    <source>
        <strain evidence="12">V1</strain>
    </source>
</reference>
<dbReference type="FunFam" id="3.40.50.300:FF:000287">
    <property type="entry name" value="Multidrug ABC transporter ATP-binding protein"/>
    <property type="match status" value="1"/>
</dbReference>
<feature type="domain" description="ABC transmembrane type-1" evidence="10">
    <location>
        <begin position="67"/>
        <end position="306"/>
    </location>
</feature>
<feature type="transmembrane region" description="Helical" evidence="8">
    <location>
        <begin position="165"/>
        <end position="183"/>
    </location>
</feature>
<proteinExistence type="predicted"/>
<name>A0A317T2X8_9CHLB</name>
<dbReference type="AlphaFoldDB" id="A0A317T2X8"/>
<keyword evidence="5" id="KW-0067">ATP-binding</keyword>
<keyword evidence="3 8" id="KW-0812">Transmembrane</keyword>
<evidence type="ECO:0000259" key="9">
    <source>
        <dbReference type="PROSITE" id="PS50893"/>
    </source>
</evidence>
<dbReference type="EMBL" id="PDNZ01000011">
    <property type="protein sequence ID" value="PWW81052.1"/>
    <property type="molecule type" value="Genomic_DNA"/>
</dbReference>
<dbReference type="Proteomes" id="UP000246278">
    <property type="component" value="Unassembled WGS sequence"/>
</dbReference>
<evidence type="ECO:0008006" key="13">
    <source>
        <dbReference type="Google" id="ProtNLM"/>
    </source>
</evidence>
<dbReference type="Pfam" id="PF00005">
    <property type="entry name" value="ABC_tran"/>
    <property type="match status" value="1"/>
</dbReference>
<dbReference type="Pfam" id="PF00664">
    <property type="entry name" value="ABC_membrane"/>
    <property type="match status" value="1"/>
</dbReference>
<accession>A0A317T2X8</accession>
<dbReference type="InterPro" id="IPR027417">
    <property type="entry name" value="P-loop_NTPase"/>
</dbReference>
<keyword evidence="7 8" id="KW-0472">Membrane</keyword>
<feature type="transmembrane region" description="Helical" evidence="8">
    <location>
        <begin position="141"/>
        <end position="159"/>
    </location>
</feature>
<sequence>MNTEQVKKWSLFKEQPRALLSIFVGNFISNLPRGMFTGGIYVIILSLSVPLLTDTSIDFRNLWFFNGLYVFVFLSYFLLSLWGQTNSFVQSYKISTALRLKLGEKLRKLPLGFFKAKDPGDVTSRILHDVTKAENTLSHQLPDIVSAIVVPFLLGAFLVVIDVSLFGVIVGTIAVASVFLLVASRIVSHLGEKHIASITSTSSRLLEYARTLKLLKAYNMTGERFDSLKQSMLDLKKQSFRVEVFTGIPVQVFLLILDMGYLLMLLTGAWMIAVGGLGVVDYLTYAILGYFFFAPVKNLGIMLMELRYAMVSTRRIEEVFSAEELPEETGRKPLHAGGIEFRDVHFRYLNAPVLQGVNCVIPERQMTALVGLSGSGKTTMVNLISRFWDVEEGEILFGGQPIKGCNTAQLLRNISMVFQDVYLFNDTIANNIRIGRDGATLEDVKNAARQACCHDFIDALPGGYETVLAEGGTSLSGGEKQRISIARAILKDAPVVMLDEATASLDPENEADIQEAFDNLVKSKTVIVIAHRFQTILEADQILVLDKGRIVERGRHEELVKQDGLYARLWREQQKARGWKMKTDCDAKGFSLMQKP</sequence>
<dbReference type="GO" id="GO:0005524">
    <property type="term" value="F:ATP binding"/>
    <property type="evidence" value="ECO:0007669"/>
    <property type="project" value="UniProtKB-KW"/>
</dbReference>
<dbReference type="PROSITE" id="PS50929">
    <property type="entry name" value="ABC_TM1F"/>
    <property type="match status" value="1"/>
</dbReference>
<evidence type="ECO:0000256" key="4">
    <source>
        <dbReference type="ARBA" id="ARBA00022741"/>
    </source>
</evidence>
<dbReference type="InterPro" id="IPR003593">
    <property type="entry name" value="AAA+_ATPase"/>
</dbReference>
<keyword evidence="12" id="KW-1185">Reference proteome</keyword>
<keyword evidence="4" id="KW-0547">Nucleotide-binding</keyword>
<evidence type="ECO:0000256" key="5">
    <source>
        <dbReference type="ARBA" id="ARBA00022840"/>
    </source>
</evidence>
<dbReference type="PANTHER" id="PTHR24221:SF397">
    <property type="entry name" value="ABC TRANSPORTER, ATP-BINDING TRANSMEMBRANE PROTEIN"/>
    <property type="match status" value="1"/>
</dbReference>
<dbReference type="SUPFAM" id="SSF52540">
    <property type="entry name" value="P-loop containing nucleoside triphosphate hydrolases"/>
    <property type="match status" value="1"/>
</dbReference>
<protein>
    <recommendedName>
        <fullName evidence="13">ABC transporter ATP-binding protein</fullName>
    </recommendedName>
</protein>
<dbReference type="Gene3D" id="3.40.50.300">
    <property type="entry name" value="P-loop containing nucleotide triphosphate hydrolases"/>
    <property type="match status" value="1"/>
</dbReference>
<comment type="caution">
    <text evidence="11">The sequence shown here is derived from an EMBL/GenBank/DDBJ whole genome shotgun (WGS) entry which is preliminary data.</text>
</comment>
<feature type="transmembrane region" description="Helical" evidence="8">
    <location>
        <begin position="269"/>
        <end position="293"/>
    </location>
</feature>
<keyword evidence="6 8" id="KW-1133">Transmembrane helix</keyword>
<evidence type="ECO:0000313" key="12">
    <source>
        <dbReference type="Proteomes" id="UP000246278"/>
    </source>
</evidence>
<dbReference type="InterPro" id="IPR003439">
    <property type="entry name" value="ABC_transporter-like_ATP-bd"/>
</dbReference>
<keyword evidence="2" id="KW-0813">Transport</keyword>
<evidence type="ECO:0000256" key="8">
    <source>
        <dbReference type="SAM" id="Phobius"/>
    </source>
</evidence>
<feature type="transmembrane region" description="Helical" evidence="8">
    <location>
        <begin position="64"/>
        <end position="83"/>
    </location>
</feature>
<dbReference type="GO" id="GO:0016887">
    <property type="term" value="F:ATP hydrolysis activity"/>
    <property type="evidence" value="ECO:0007669"/>
    <property type="project" value="InterPro"/>
</dbReference>
<evidence type="ECO:0000256" key="6">
    <source>
        <dbReference type="ARBA" id="ARBA00022989"/>
    </source>
</evidence>
<dbReference type="PROSITE" id="PS50893">
    <property type="entry name" value="ABC_TRANSPORTER_2"/>
    <property type="match status" value="1"/>
</dbReference>
<gene>
    <name evidence="11" type="ORF">CR164_12365</name>
</gene>
<dbReference type="OrthoDB" id="593815at2"/>
<dbReference type="PANTHER" id="PTHR24221">
    <property type="entry name" value="ATP-BINDING CASSETTE SUB-FAMILY B"/>
    <property type="match status" value="1"/>
</dbReference>
<dbReference type="GO" id="GO:0005886">
    <property type="term" value="C:plasma membrane"/>
    <property type="evidence" value="ECO:0007669"/>
    <property type="project" value="UniProtKB-SubCell"/>
</dbReference>
<dbReference type="PROSITE" id="PS00211">
    <property type="entry name" value="ABC_TRANSPORTER_1"/>
    <property type="match status" value="1"/>
</dbReference>
<feature type="transmembrane region" description="Helical" evidence="8">
    <location>
        <begin position="242"/>
        <end position="263"/>
    </location>
</feature>
<dbReference type="SUPFAM" id="SSF90123">
    <property type="entry name" value="ABC transporter transmembrane region"/>
    <property type="match status" value="1"/>
</dbReference>
<evidence type="ECO:0000256" key="7">
    <source>
        <dbReference type="ARBA" id="ARBA00023136"/>
    </source>
</evidence>
<evidence type="ECO:0000313" key="11">
    <source>
        <dbReference type="EMBL" id="PWW81052.1"/>
    </source>
</evidence>
<organism evidence="11 12">
    <name type="scientific">Prosthecochloris marina</name>
    <dbReference type="NCBI Taxonomy" id="2017681"/>
    <lineage>
        <taxon>Bacteria</taxon>
        <taxon>Pseudomonadati</taxon>
        <taxon>Chlorobiota</taxon>
        <taxon>Chlorobiia</taxon>
        <taxon>Chlorobiales</taxon>
        <taxon>Chlorobiaceae</taxon>
        <taxon>Prosthecochloris</taxon>
    </lineage>
</organism>
<dbReference type="Gene3D" id="1.20.1560.10">
    <property type="entry name" value="ABC transporter type 1, transmembrane domain"/>
    <property type="match status" value="1"/>
</dbReference>
<feature type="transmembrane region" description="Helical" evidence="8">
    <location>
        <begin position="20"/>
        <end position="44"/>
    </location>
</feature>
<evidence type="ECO:0000256" key="3">
    <source>
        <dbReference type="ARBA" id="ARBA00022692"/>
    </source>
</evidence>
<dbReference type="RefSeq" id="WP_110024310.1">
    <property type="nucleotide sequence ID" value="NZ_PDNZ01000011.1"/>
</dbReference>
<feature type="domain" description="ABC transporter" evidence="9">
    <location>
        <begin position="339"/>
        <end position="572"/>
    </location>
</feature>
<dbReference type="InterPro" id="IPR039421">
    <property type="entry name" value="Type_1_exporter"/>
</dbReference>
<evidence type="ECO:0000256" key="1">
    <source>
        <dbReference type="ARBA" id="ARBA00004651"/>
    </source>
</evidence>
<comment type="subcellular location">
    <subcellularLocation>
        <location evidence="1">Cell membrane</location>
        <topology evidence="1">Multi-pass membrane protein</topology>
    </subcellularLocation>
</comment>
<evidence type="ECO:0000259" key="10">
    <source>
        <dbReference type="PROSITE" id="PS50929"/>
    </source>
</evidence>
<dbReference type="InterPro" id="IPR011527">
    <property type="entry name" value="ABC1_TM_dom"/>
</dbReference>
<dbReference type="SMART" id="SM00382">
    <property type="entry name" value="AAA"/>
    <property type="match status" value="1"/>
</dbReference>
<evidence type="ECO:0000256" key="2">
    <source>
        <dbReference type="ARBA" id="ARBA00022448"/>
    </source>
</evidence>
<dbReference type="GO" id="GO:0034040">
    <property type="term" value="F:ATPase-coupled lipid transmembrane transporter activity"/>
    <property type="evidence" value="ECO:0007669"/>
    <property type="project" value="TreeGrafter"/>
</dbReference>
<dbReference type="InterPro" id="IPR036640">
    <property type="entry name" value="ABC1_TM_sf"/>
</dbReference>